<comment type="subcellular location">
    <subcellularLocation>
        <location evidence="1">Cytoplasm</location>
    </subcellularLocation>
</comment>
<accession>A0ABD1DHM9</accession>
<dbReference type="SUPFAM" id="SSF54928">
    <property type="entry name" value="RNA-binding domain, RBD"/>
    <property type="match status" value="2"/>
</dbReference>
<reference evidence="9 10" key="1">
    <citation type="submission" date="2024-05" db="EMBL/GenBank/DDBJ databases">
        <title>Culex pipiens pipiens assembly and annotation.</title>
        <authorList>
            <person name="Alout H."/>
            <person name="Durand T."/>
        </authorList>
    </citation>
    <scope>NUCLEOTIDE SEQUENCE [LARGE SCALE GENOMIC DNA]</scope>
    <source>
        <strain evidence="9">HA-2024</strain>
        <tissue evidence="9">Whole body</tissue>
    </source>
</reference>
<dbReference type="PANTHER" id="PTHR48027">
    <property type="entry name" value="HETEROGENEOUS NUCLEAR RIBONUCLEOPROTEIN 87F-RELATED"/>
    <property type="match status" value="1"/>
</dbReference>
<dbReference type="PROSITE" id="PS50097">
    <property type="entry name" value="BTB"/>
    <property type="match status" value="1"/>
</dbReference>
<dbReference type="InterPro" id="IPR052462">
    <property type="entry name" value="SLIRP/GR-RBP-like"/>
</dbReference>
<dbReference type="Gene3D" id="3.30.70.330">
    <property type="match status" value="4"/>
</dbReference>
<dbReference type="InterPro" id="IPR036053">
    <property type="entry name" value="PABP-dom"/>
</dbReference>
<evidence type="ECO:0008006" key="11">
    <source>
        <dbReference type="Google" id="ProtNLM"/>
    </source>
</evidence>
<sequence>MPGSLSKDMGTLVEGPKFGDVTILIDGQRFLAYKGILSARSAVFAAMFKHPMQESTENCITINDVEPGVFKELLRYIYTDQLTCLETMAQKLYQAADKYDIQTLKSLCRCHILKKVSSETAADTLVLAEMHGDKEMKSRALRFFGGSEAGRETSLFVGNLPPNVTEAKLLEKFSEVGAVCSVLICRDKATRRFLGYAYVTFRQAEDATRALETMNGRVMCGRSISVAWARRNTTQPGMPAEPMSSKNDSLDNPVGIFITGLNVAIREKDLQGIFSSSGAIVECGVCLDDSGKSKGFGFVQFENEEAVENCLEKVKGWMLVGSTLTVTKLYTNIHVYNFGNRLNFGGFRALFDPYGTMIDYRVVKHYGKSRGFGYVTFEKLMSAALAMGELNGKDLGEGLKLKLESVPRPSSDGEGPPKHDQGVNLYIKIMEASVSNERLQELFSPFGPIISVKVLMGQADEGKRAGFVCFASKDDATRAIAEMDGKVVGNGPLSVTFALVKDAKPPAVKPSKSKGNSKKEKSTRDKVPAQTQPAEERRALTDRLFLVVRQLNASMAGSITAKLLELDNLPQLMTQPVALKAKVDETVVALLLNREQHLERIESAPAGSAAA</sequence>
<proteinExistence type="inferred from homology"/>
<dbReference type="SMART" id="SM00225">
    <property type="entry name" value="BTB"/>
    <property type="match status" value="1"/>
</dbReference>
<evidence type="ECO:0000256" key="4">
    <source>
        <dbReference type="ARBA" id="ARBA00022884"/>
    </source>
</evidence>
<dbReference type="InterPro" id="IPR011333">
    <property type="entry name" value="SKP1/BTB/POZ_sf"/>
</dbReference>
<evidence type="ECO:0000313" key="9">
    <source>
        <dbReference type="EMBL" id="KAL1399190.1"/>
    </source>
</evidence>
<keyword evidence="3" id="KW-0963">Cytoplasm</keyword>
<comment type="similarity">
    <text evidence="2">Belongs to the polyadenylate-binding protein type-1 family.</text>
</comment>
<keyword evidence="10" id="KW-1185">Reference proteome</keyword>
<evidence type="ECO:0000256" key="3">
    <source>
        <dbReference type="ARBA" id="ARBA00022490"/>
    </source>
</evidence>
<dbReference type="SUPFAM" id="SSF54695">
    <property type="entry name" value="POZ domain"/>
    <property type="match status" value="1"/>
</dbReference>
<dbReference type="SMART" id="SM00360">
    <property type="entry name" value="RRM"/>
    <property type="match status" value="4"/>
</dbReference>
<evidence type="ECO:0000256" key="2">
    <source>
        <dbReference type="ARBA" id="ARBA00008557"/>
    </source>
</evidence>
<name>A0ABD1DHM9_CULPP</name>
<feature type="domain" description="RRM" evidence="8">
    <location>
        <begin position="254"/>
        <end position="331"/>
    </location>
</feature>
<dbReference type="Gene3D" id="1.10.1900.10">
    <property type="entry name" value="c-terminal domain of poly(a) binding protein"/>
    <property type="match status" value="1"/>
</dbReference>
<dbReference type="InterPro" id="IPR000210">
    <property type="entry name" value="BTB/POZ_dom"/>
</dbReference>
<dbReference type="InterPro" id="IPR002004">
    <property type="entry name" value="PABP_HYD_C"/>
</dbReference>
<dbReference type="SUPFAM" id="SSF63570">
    <property type="entry name" value="PABC (PABP) domain"/>
    <property type="match status" value="1"/>
</dbReference>
<keyword evidence="4 5" id="KW-0694">RNA-binding</keyword>
<dbReference type="Pfam" id="PF00658">
    <property type="entry name" value="MLLE"/>
    <property type="match status" value="1"/>
</dbReference>
<evidence type="ECO:0000256" key="1">
    <source>
        <dbReference type="ARBA" id="ARBA00004496"/>
    </source>
</evidence>
<feature type="domain" description="RRM" evidence="8">
    <location>
        <begin position="331"/>
        <end position="408"/>
    </location>
</feature>
<comment type="caution">
    <text evidence="9">The sequence shown here is derived from an EMBL/GenBank/DDBJ whole genome shotgun (WGS) entry which is preliminary data.</text>
</comment>
<dbReference type="Pfam" id="PF00651">
    <property type="entry name" value="BTB"/>
    <property type="match status" value="1"/>
</dbReference>
<feature type="domain" description="BTB" evidence="7">
    <location>
        <begin position="19"/>
        <end position="86"/>
    </location>
</feature>
<dbReference type="GO" id="GO:0003723">
    <property type="term" value="F:RNA binding"/>
    <property type="evidence" value="ECO:0007669"/>
    <property type="project" value="UniProtKB-UniRule"/>
</dbReference>
<evidence type="ECO:0000256" key="6">
    <source>
        <dbReference type="SAM" id="MobiDB-lite"/>
    </source>
</evidence>
<dbReference type="GO" id="GO:0005737">
    <property type="term" value="C:cytoplasm"/>
    <property type="evidence" value="ECO:0007669"/>
    <property type="project" value="UniProtKB-SubCell"/>
</dbReference>
<organism evidence="9 10">
    <name type="scientific">Culex pipiens pipiens</name>
    <name type="common">Northern house mosquito</name>
    <dbReference type="NCBI Taxonomy" id="38569"/>
    <lineage>
        <taxon>Eukaryota</taxon>
        <taxon>Metazoa</taxon>
        <taxon>Ecdysozoa</taxon>
        <taxon>Arthropoda</taxon>
        <taxon>Hexapoda</taxon>
        <taxon>Insecta</taxon>
        <taxon>Pterygota</taxon>
        <taxon>Neoptera</taxon>
        <taxon>Endopterygota</taxon>
        <taxon>Diptera</taxon>
        <taxon>Nematocera</taxon>
        <taxon>Culicoidea</taxon>
        <taxon>Culicidae</taxon>
        <taxon>Culicinae</taxon>
        <taxon>Culicini</taxon>
        <taxon>Culex</taxon>
        <taxon>Culex</taxon>
    </lineage>
</organism>
<protein>
    <recommendedName>
        <fullName evidence="11">Polyadenylate-binding protein</fullName>
    </recommendedName>
</protein>
<evidence type="ECO:0000259" key="7">
    <source>
        <dbReference type="PROSITE" id="PS50097"/>
    </source>
</evidence>
<dbReference type="SMART" id="SM00361">
    <property type="entry name" value="RRM_1"/>
    <property type="match status" value="3"/>
</dbReference>
<evidence type="ECO:0000313" key="10">
    <source>
        <dbReference type="Proteomes" id="UP001562425"/>
    </source>
</evidence>
<dbReference type="InterPro" id="IPR035979">
    <property type="entry name" value="RBD_domain_sf"/>
</dbReference>
<feature type="region of interest" description="Disordered" evidence="6">
    <location>
        <begin position="505"/>
        <end position="535"/>
    </location>
</feature>
<dbReference type="InterPro" id="IPR000504">
    <property type="entry name" value="RRM_dom"/>
</dbReference>
<dbReference type="Proteomes" id="UP001562425">
    <property type="component" value="Unassembled WGS sequence"/>
</dbReference>
<dbReference type="InterPro" id="IPR012677">
    <property type="entry name" value="Nucleotide-bd_a/b_plait_sf"/>
</dbReference>
<dbReference type="PROSITE" id="PS50102">
    <property type="entry name" value="RRM"/>
    <property type="match status" value="4"/>
</dbReference>
<dbReference type="EMBL" id="JBEHCU010005626">
    <property type="protein sequence ID" value="KAL1399190.1"/>
    <property type="molecule type" value="Genomic_DNA"/>
</dbReference>
<dbReference type="Gene3D" id="3.30.710.10">
    <property type="entry name" value="Potassium Channel Kv1.1, Chain A"/>
    <property type="match status" value="1"/>
</dbReference>
<feature type="domain" description="RRM" evidence="8">
    <location>
        <begin position="423"/>
        <end position="500"/>
    </location>
</feature>
<feature type="compositionally biased region" description="Basic and acidic residues" evidence="6">
    <location>
        <begin position="517"/>
        <end position="527"/>
    </location>
</feature>
<dbReference type="FunFam" id="3.30.710.10:FF:000159">
    <property type="entry name" value="Speckle-type POZ protein B"/>
    <property type="match status" value="1"/>
</dbReference>
<gene>
    <name evidence="9" type="ORF">pipiens_002245</name>
</gene>
<dbReference type="Pfam" id="PF00076">
    <property type="entry name" value="RRM_1"/>
    <property type="match status" value="4"/>
</dbReference>
<feature type="domain" description="RRM" evidence="8">
    <location>
        <begin position="153"/>
        <end position="231"/>
    </location>
</feature>
<dbReference type="InterPro" id="IPR003954">
    <property type="entry name" value="RRM_euk-type"/>
</dbReference>
<dbReference type="AlphaFoldDB" id="A0ABD1DHM9"/>
<evidence type="ECO:0000256" key="5">
    <source>
        <dbReference type="PROSITE-ProRule" id="PRU00176"/>
    </source>
</evidence>
<evidence type="ECO:0000259" key="8">
    <source>
        <dbReference type="PROSITE" id="PS50102"/>
    </source>
</evidence>
<dbReference type="SMART" id="SM00517">
    <property type="entry name" value="PolyA"/>
    <property type="match status" value="1"/>
</dbReference>